<keyword evidence="3" id="KW-1185">Reference proteome</keyword>
<evidence type="ECO:0000313" key="3">
    <source>
        <dbReference type="Proteomes" id="UP001165060"/>
    </source>
</evidence>
<evidence type="ECO:0000313" key="2">
    <source>
        <dbReference type="EMBL" id="GMI53030.1"/>
    </source>
</evidence>
<accession>A0ABQ6NC38</accession>
<name>A0ABQ6NC38_9STRA</name>
<evidence type="ECO:0000256" key="1">
    <source>
        <dbReference type="SAM" id="MobiDB-lite"/>
    </source>
</evidence>
<gene>
    <name evidence="2" type="ORF">TeGR_g14914</name>
</gene>
<proteinExistence type="predicted"/>
<reference evidence="2 3" key="1">
    <citation type="journal article" date="2023" name="Commun. Biol.">
        <title>Genome analysis of Parmales, the sister group of diatoms, reveals the evolutionary specialization of diatoms from phago-mixotrophs to photoautotrophs.</title>
        <authorList>
            <person name="Ban H."/>
            <person name="Sato S."/>
            <person name="Yoshikawa S."/>
            <person name="Yamada K."/>
            <person name="Nakamura Y."/>
            <person name="Ichinomiya M."/>
            <person name="Sato N."/>
            <person name="Blanc-Mathieu R."/>
            <person name="Endo H."/>
            <person name="Kuwata A."/>
            <person name="Ogata H."/>
        </authorList>
    </citation>
    <scope>NUCLEOTIDE SEQUENCE [LARGE SCALE GENOMIC DNA]</scope>
</reference>
<dbReference type="EMBL" id="BRYB01006242">
    <property type="protein sequence ID" value="GMI53030.1"/>
    <property type="molecule type" value="Genomic_DNA"/>
</dbReference>
<protein>
    <submittedName>
        <fullName evidence="2">Uncharacterized protein</fullName>
    </submittedName>
</protein>
<feature type="compositionally biased region" description="Basic and acidic residues" evidence="1">
    <location>
        <begin position="269"/>
        <end position="288"/>
    </location>
</feature>
<organism evidence="2 3">
    <name type="scientific">Tetraparma gracilis</name>
    <dbReference type="NCBI Taxonomy" id="2962635"/>
    <lineage>
        <taxon>Eukaryota</taxon>
        <taxon>Sar</taxon>
        <taxon>Stramenopiles</taxon>
        <taxon>Ochrophyta</taxon>
        <taxon>Bolidophyceae</taxon>
        <taxon>Parmales</taxon>
        <taxon>Triparmaceae</taxon>
        <taxon>Tetraparma</taxon>
    </lineage>
</organism>
<dbReference type="Proteomes" id="UP001165060">
    <property type="component" value="Unassembled WGS sequence"/>
</dbReference>
<sequence>MTSILADTLPFADSDCHLPSFPPRLLHARVPLDASPTVSQLEAASGVPRRTLNAQSFGTPPPLVQLAAGSFLRKRPGLGKPPNGRRAVVDVYLNGNFDALNVLYESFPHHLLYNGVHADSQGRYWGHFFEYATLEQRRRTDANLALGGVLGLSAVDAVFINPPYNALSKNSHHYLAFLNAVLHANPECCVGLVITFAALSETDLNAFVAAKGMSLYQIESSAFVHPGTKQTHKIAAECIYITNCPLPPTPAAALLLPQFARLLAKVPHPKQEREREKQVAELRAENDRLRKRQRGASFPS</sequence>
<dbReference type="PROSITE" id="PS00092">
    <property type="entry name" value="N6_MTASE"/>
    <property type="match status" value="1"/>
</dbReference>
<dbReference type="InterPro" id="IPR002052">
    <property type="entry name" value="DNA_methylase_N6_adenine_CS"/>
</dbReference>
<comment type="caution">
    <text evidence="2">The sequence shown here is derived from an EMBL/GenBank/DDBJ whole genome shotgun (WGS) entry which is preliminary data.</text>
</comment>
<feature type="region of interest" description="Disordered" evidence="1">
    <location>
        <begin position="267"/>
        <end position="300"/>
    </location>
</feature>